<dbReference type="InterPro" id="IPR001845">
    <property type="entry name" value="HTH_ArsR_DNA-bd_dom"/>
</dbReference>
<dbReference type="InterPro" id="IPR036390">
    <property type="entry name" value="WH_DNA-bd_sf"/>
</dbReference>
<evidence type="ECO:0000313" key="3">
    <source>
        <dbReference type="Proteomes" id="UP000271683"/>
    </source>
</evidence>
<sequence>MHKYCASMEQREIHLDSRQIRVLAHPLRFRLLGRLRLDGPATATRLAQALGTNTGATSYHLRQLADVGLVLEEQRPGRGRERWWRAAHDVSSWQRDSFAGDADATAAADWLEASLLRGFVEQVEAWHRVQHDEPPEWRQASSFSDVWIDLSAGQLDALNAELLDVIERYRAAGPAPDSRRIVYYLYGMPKVAPS</sequence>
<accession>A0A3N1GSN8</accession>
<dbReference type="EMBL" id="RJKL01000001">
    <property type="protein sequence ID" value="ROP33270.1"/>
    <property type="molecule type" value="Genomic_DNA"/>
</dbReference>
<dbReference type="SMART" id="SM00418">
    <property type="entry name" value="HTH_ARSR"/>
    <property type="match status" value="1"/>
</dbReference>
<proteinExistence type="predicted"/>
<dbReference type="InterPro" id="IPR011991">
    <property type="entry name" value="ArsR-like_HTH"/>
</dbReference>
<name>A0A3N1GSN8_9ACTN</name>
<evidence type="ECO:0000313" key="2">
    <source>
        <dbReference type="EMBL" id="ROP33270.1"/>
    </source>
</evidence>
<protein>
    <submittedName>
        <fullName evidence="2">ArsR family transcriptional regulator</fullName>
    </submittedName>
</protein>
<organism evidence="2 3">
    <name type="scientific">Couchioplanes caeruleus</name>
    <dbReference type="NCBI Taxonomy" id="56438"/>
    <lineage>
        <taxon>Bacteria</taxon>
        <taxon>Bacillati</taxon>
        <taxon>Actinomycetota</taxon>
        <taxon>Actinomycetes</taxon>
        <taxon>Micromonosporales</taxon>
        <taxon>Micromonosporaceae</taxon>
        <taxon>Couchioplanes</taxon>
    </lineage>
</organism>
<dbReference type="Gene3D" id="1.10.10.10">
    <property type="entry name" value="Winged helix-like DNA-binding domain superfamily/Winged helix DNA-binding domain"/>
    <property type="match status" value="1"/>
</dbReference>
<dbReference type="CDD" id="cd00090">
    <property type="entry name" value="HTH_ARSR"/>
    <property type="match status" value="1"/>
</dbReference>
<dbReference type="AlphaFoldDB" id="A0A3N1GSN8"/>
<dbReference type="SUPFAM" id="SSF46785">
    <property type="entry name" value="Winged helix' DNA-binding domain"/>
    <property type="match status" value="1"/>
</dbReference>
<reference evidence="2 3" key="1">
    <citation type="submission" date="2018-11" db="EMBL/GenBank/DDBJ databases">
        <title>Sequencing the genomes of 1000 actinobacteria strains.</title>
        <authorList>
            <person name="Klenk H.-P."/>
        </authorList>
    </citation>
    <scope>NUCLEOTIDE SEQUENCE [LARGE SCALE GENOMIC DNA]</scope>
    <source>
        <strain evidence="2 3">DSM 43634</strain>
    </source>
</reference>
<comment type="caution">
    <text evidence="2">The sequence shown here is derived from an EMBL/GenBank/DDBJ whole genome shotgun (WGS) entry which is preliminary data.</text>
</comment>
<evidence type="ECO:0000259" key="1">
    <source>
        <dbReference type="SMART" id="SM00418"/>
    </source>
</evidence>
<dbReference type="InterPro" id="IPR036388">
    <property type="entry name" value="WH-like_DNA-bd_sf"/>
</dbReference>
<dbReference type="Proteomes" id="UP000271683">
    <property type="component" value="Unassembled WGS sequence"/>
</dbReference>
<dbReference type="Pfam" id="PF12840">
    <property type="entry name" value="HTH_20"/>
    <property type="match status" value="1"/>
</dbReference>
<gene>
    <name evidence="2" type="ORF">EDD30_6241</name>
</gene>
<dbReference type="GO" id="GO:0003700">
    <property type="term" value="F:DNA-binding transcription factor activity"/>
    <property type="evidence" value="ECO:0007669"/>
    <property type="project" value="InterPro"/>
</dbReference>
<feature type="domain" description="HTH arsR-type" evidence="1">
    <location>
        <begin position="18"/>
        <end position="104"/>
    </location>
</feature>